<protein>
    <recommendedName>
        <fullName evidence="2">Dinitrogenase iron-molybdenum cofactor biosynthesis domain-containing protein</fullName>
    </recommendedName>
</protein>
<dbReference type="RefSeq" id="WP_105054860.1">
    <property type="nucleotide sequence ID" value="NZ_CAWNRT010000001.1"/>
</dbReference>
<dbReference type="OrthoDB" id="6215304at2"/>
<dbReference type="InterPro" id="IPR036105">
    <property type="entry name" value="DiNase_FeMo-co_biosyn_sf"/>
</dbReference>
<evidence type="ECO:0000313" key="3">
    <source>
        <dbReference type="EMBL" id="PQJ89333.1"/>
    </source>
</evidence>
<dbReference type="AlphaFoldDB" id="A0A2S7XD79"/>
<dbReference type="Pfam" id="PF02579">
    <property type="entry name" value="Nitro_FeMo-Co"/>
    <property type="match status" value="1"/>
</dbReference>
<comment type="caution">
    <text evidence="3">The sequence shown here is derived from an EMBL/GenBank/DDBJ whole genome shotgun (WGS) entry which is preliminary data.</text>
</comment>
<keyword evidence="1" id="KW-0535">Nitrogen fixation</keyword>
<sequence length="146" mass="16313">MIFAIPYQNERIAGHFSKAESFVFTNKSDSIIRNNPALNNDSCGGKKSLLALLKEQQTDAVLIRNIGQKILAKLLNANIRVFRTSGRLSLETLKLSELTELIDPSQGRPCKNSKKNCCKKEVNTPPRILKPQQNINGQFTVFGVKQ</sequence>
<dbReference type="InterPro" id="IPR003731">
    <property type="entry name" value="Di-Nase_FeMo-co_biosynth"/>
</dbReference>
<gene>
    <name evidence="3" type="ORF">BTO22_06925</name>
</gene>
<evidence type="ECO:0000259" key="2">
    <source>
        <dbReference type="Pfam" id="PF02579"/>
    </source>
</evidence>
<dbReference type="Proteomes" id="UP000239263">
    <property type="component" value="Unassembled WGS sequence"/>
</dbReference>
<evidence type="ECO:0000256" key="1">
    <source>
        <dbReference type="ARBA" id="ARBA00023231"/>
    </source>
</evidence>
<dbReference type="Gene3D" id="3.30.420.130">
    <property type="entry name" value="Dinitrogenase iron-molybdenum cofactor biosynthesis domain"/>
    <property type="match status" value="1"/>
</dbReference>
<dbReference type="SUPFAM" id="SSF53146">
    <property type="entry name" value="Nitrogenase accessory factor-like"/>
    <property type="match status" value="1"/>
</dbReference>
<feature type="domain" description="Dinitrogenase iron-molybdenum cofactor biosynthesis" evidence="2">
    <location>
        <begin position="9"/>
        <end position="87"/>
    </location>
</feature>
<proteinExistence type="predicted"/>
<organism evidence="3 4">
    <name type="scientific">Aliivibrio sifiae</name>
    <dbReference type="NCBI Taxonomy" id="566293"/>
    <lineage>
        <taxon>Bacteria</taxon>
        <taxon>Pseudomonadati</taxon>
        <taxon>Pseudomonadota</taxon>
        <taxon>Gammaproteobacteria</taxon>
        <taxon>Vibrionales</taxon>
        <taxon>Vibrionaceae</taxon>
        <taxon>Aliivibrio</taxon>
    </lineage>
</organism>
<reference evidence="3 4" key="1">
    <citation type="submission" date="2016-12" db="EMBL/GenBank/DDBJ databases">
        <title>Diversity of luminous bacteria.</title>
        <authorList>
            <person name="Yoshizawa S."/>
            <person name="Kogure K."/>
        </authorList>
    </citation>
    <scope>NUCLEOTIDE SEQUENCE [LARGE SCALE GENOMIC DNA]</scope>
    <source>
        <strain evidence="3 4">ATCC 33715</strain>
    </source>
</reference>
<evidence type="ECO:0000313" key="4">
    <source>
        <dbReference type="Proteomes" id="UP000239263"/>
    </source>
</evidence>
<accession>A0A2S7XD79</accession>
<dbReference type="EMBL" id="MSCO01000001">
    <property type="protein sequence ID" value="PQJ89333.1"/>
    <property type="molecule type" value="Genomic_DNA"/>
</dbReference>
<name>A0A2S7XD79_9GAMM</name>